<dbReference type="Proteomes" id="UP000283841">
    <property type="component" value="Unassembled WGS sequence"/>
</dbReference>
<dbReference type="VEuPathDB" id="FungiDB:C8Q69DRAFT_510659"/>
<organism evidence="2 3">
    <name type="scientific">Byssochlamys spectabilis</name>
    <name type="common">Paecilomyces variotii</name>
    <dbReference type="NCBI Taxonomy" id="264951"/>
    <lineage>
        <taxon>Eukaryota</taxon>
        <taxon>Fungi</taxon>
        <taxon>Dikarya</taxon>
        <taxon>Ascomycota</taxon>
        <taxon>Pezizomycotina</taxon>
        <taxon>Eurotiomycetes</taxon>
        <taxon>Eurotiomycetidae</taxon>
        <taxon>Eurotiales</taxon>
        <taxon>Thermoascaceae</taxon>
        <taxon>Paecilomyces</taxon>
    </lineage>
</organism>
<accession>A0A443HIN0</accession>
<dbReference type="EMBL" id="RCNU01000017">
    <property type="protein sequence ID" value="RWQ91688.1"/>
    <property type="molecule type" value="Genomic_DNA"/>
</dbReference>
<evidence type="ECO:0000313" key="2">
    <source>
        <dbReference type="EMBL" id="RWQ91688.1"/>
    </source>
</evidence>
<keyword evidence="1" id="KW-0472">Membrane</keyword>
<feature type="transmembrane region" description="Helical" evidence="1">
    <location>
        <begin position="15"/>
        <end position="40"/>
    </location>
</feature>
<evidence type="ECO:0000256" key="1">
    <source>
        <dbReference type="SAM" id="Phobius"/>
    </source>
</evidence>
<protein>
    <submittedName>
        <fullName evidence="2">Uncharacterized protein</fullName>
    </submittedName>
</protein>
<evidence type="ECO:0000313" key="3">
    <source>
        <dbReference type="Proteomes" id="UP000283841"/>
    </source>
</evidence>
<sequence length="112" mass="11856">MGKYTDAVLPQELHLGLAMLGTFFVSSSIGTVVLFGFVGFSWAASAWIPYAFVGAEVSSGYFTTHAYEAVTMNESPVGDGDEEKSLEGNSIPNIGECLGLVYGIHNVSICLP</sequence>
<comment type="caution">
    <text evidence="2">The sequence shown here is derived from an EMBL/GenBank/DDBJ whole genome shotgun (WGS) entry which is preliminary data.</text>
</comment>
<name>A0A443HIN0_BYSSP</name>
<dbReference type="GeneID" id="39602485"/>
<keyword evidence="1" id="KW-0812">Transmembrane</keyword>
<reference evidence="2 3" key="1">
    <citation type="journal article" date="2018" name="Front. Microbiol.">
        <title>Genomic and genetic insights into a cosmopolitan fungus, Paecilomyces variotii (Eurotiales).</title>
        <authorList>
            <person name="Urquhart A.S."/>
            <person name="Mondo S.J."/>
            <person name="Makela M.R."/>
            <person name="Hane J.K."/>
            <person name="Wiebenga A."/>
            <person name="He G."/>
            <person name="Mihaltcheva S."/>
            <person name="Pangilinan J."/>
            <person name="Lipzen A."/>
            <person name="Barry K."/>
            <person name="de Vries R.P."/>
            <person name="Grigoriev I.V."/>
            <person name="Idnurm A."/>
        </authorList>
    </citation>
    <scope>NUCLEOTIDE SEQUENCE [LARGE SCALE GENOMIC DNA]</scope>
    <source>
        <strain evidence="2 3">CBS 101075</strain>
    </source>
</reference>
<dbReference type="AlphaFoldDB" id="A0A443HIN0"/>
<proteinExistence type="predicted"/>
<keyword evidence="3" id="KW-1185">Reference proteome</keyword>
<dbReference type="RefSeq" id="XP_028481333.1">
    <property type="nucleotide sequence ID" value="XM_028633208.1"/>
</dbReference>
<keyword evidence="1" id="KW-1133">Transmembrane helix</keyword>
<gene>
    <name evidence="2" type="ORF">C8Q69DRAFT_510659</name>
</gene>